<dbReference type="Pfam" id="PF00650">
    <property type="entry name" value="CRAL_TRIO"/>
    <property type="match status" value="1"/>
</dbReference>
<feature type="region of interest" description="Disordered" evidence="1">
    <location>
        <begin position="872"/>
        <end position="926"/>
    </location>
</feature>
<protein>
    <submittedName>
        <fullName evidence="3">Cral trio domain-containing protein</fullName>
    </submittedName>
</protein>
<dbReference type="InterPro" id="IPR036865">
    <property type="entry name" value="CRAL-TRIO_dom_sf"/>
</dbReference>
<dbReference type="InterPro" id="IPR001251">
    <property type="entry name" value="CRAL-TRIO_dom"/>
</dbReference>
<feature type="compositionally biased region" description="Basic and acidic residues" evidence="1">
    <location>
        <begin position="183"/>
        <end position="214"/>
    </location>
</feature>
<dbReference type="SUPFAM" id="SSF52087">
    <property type="entry name" value="CRAL/TRIO domain"/>
    <property type="match status" value="1"/>
</dbReference>
<name>A0A2C6LBN8_9APIC</name>
<feature type="non-terminal residue" evidence="3">
    <location>
        <position position="1"/>
    </location>
</feature>
<organism evidence="3 4">
    <name type="scientific">Cystoisospora suis</name>
    <dbReference type="NCBI Taxonomy" id="483139"/>
    <lineage>
        <taxon>Eukaryota</taxon>
        <taxon>Sar</taxon>
        <taxon>Alveolata</taxon>
        <taxon>Apicomplexa</taxon>
        <taxon>Conoidasida</taxon>
        <taxon>Coccidia</taxon>
        <taxon>Eucoccidiorida</taxon>
        <taxon>Eimeriorina</taxon>
        <taxon>Sarcocystidae</taxon>
        <taxon>Cystoisospora</taxon>
    </lineage>
</organism>
<gene>
    <name evidence="3" type="ORF">CSUI_000613</name>
</gene>
<evidence type="ECO:0000256" key="1">
    <source>
        <dbReference type="SAM" id="MobiDB-lite"/>
    </source>
</evidence>
<feature type="compositionally biased region" description="Low complexity" evidence="1">
    <location>
        <begin position="448"/>
        <end position="460"/>
    </location>
</feature>
<feature type="compositionally biased region" description="Polar residues" evidence="1">
    <location>
        <begin position="270"/>
        <end position="279"/>
    </location>
</feature>
<keyword evidence="4" id="KW-1185">Reference proteome</keyword>
<feature type="domain" description="CRAL-TRIO" evidence="2">
    <location>
        <begin position="552"/>
        <end position="764"/>
    </location>
</feature>
<sequence>LWYRKRRDFTAKLSRSREIKTNLSEVYIHLHTTLLGIPPPIITSVLPSPYSLPLDSLLFNPSINHTHLRFPRPGGEPPLLLRQIFLHVPLSRREQRWLDELHSLLRKSFFISSLFKKSKKKKRHPQHVLLKKSDRDSLSQGNAVHGHDEDSSSASSFRRPRATSQDGSSRPTPHTLPSGGVHTPEDREGMANRQEDDKEREERKEEGRLERQKQQGEGGDFMGKSQESVGGEGHDLLSNPNSLSPSPSSLPLDETASHPSNDVLFISPQHYPSFQTSSLPFFPHDLPPAGDQDDSDLDEILKRKLSLSAGSKKTKEEGDIAKQELTGHGSGGGGGGFSSLLRSSSSSSSSSSAGDSSSSHSVRRKISLSQPYSLFSHPFHSTSKHLGGSLDGDEEEEEEEEGKEEEEENRSNLPPYPFYLEPVLLRVLWLMFRSSPRKFPPPSPADLSSSSSSSFSSSSSRRTTASTAIGGGMEDLKKISLSPVPHMREGQEREEDDDNAFLLHDRQSSSSSMRKMSVKEEMEEARELAQEALKHLYKMIEFREKMYPLSDKDPFIWEDVHKGILYWCGRDIAMRPILILNLSRLDSSLLNDLQRFIRLLLFVFEYGLRYLMVPGKIETCVVILDLRDVSLWKLPYHCLQQLVQTLTLHYPFRLRRMFILHNSLLVHSLWNLAKGFLTDVQQAKMISLKVESSFDQAYVPKSTGKEGKKEERGQEEDEERREGERMMKEMKTNKSFHVLAEHLHKLVPPSQLERKYGGLRRNVERHFYPFPIAKPQPLVRRVRAAPSTGAARRQNEEGNYFHDNARMQQQQQQEEEEETTTTSGAEAAAVLPECWKACDLLTSFGVVWEGECRLPVQWNCPIAASILRAQSKCSHSPSPPLDSTEEVHRKNLSTQTSLDDKKKKKEEDEDMEKFASFSSCKDEAES</sequence>
<dbReference type="Proteomes" id="UP000221165">
    <property type="component" value="Unassembled WGS sequence"/>
</dbReference>
<dbReference type="VEuPathDB" id="ToxoDB:CSUI_000613"/>
<feature type="region of interest" description="Disordered" evidence="1">
    <location>
        <begin position="378"/>
        <end position="416"/>
    </location>
</feature>
<feature type="compositionally biased region" description="Basic and acidic residues" evidence="1">
    <location>
        <begin position="313"/>
        <end position="322"/>
    </location>
</feature>
<dbReference type="Gene3D" id="3.40.525.10">
    <property type="entry name" value="CRAL-TRIO lipid binding domain"/>
    <property type="match status" value="1"/>
</dbReference>
<dbReference type="OrthoDB" id="7777654at2759"/>
<feature type="compositionally biased region" description="Acidic residues" evidence="1">
    <location>
        <begin position="391"/>
        <end position="408"/>
    </location>
</feature>
<dbReference type="AlphaFoldDB" id="A0A2C6LBN8"/>
<feature type="compositionally biased region" description="Low complexity" evidence="1">
    <location>
        <begin position="338"/>
        <end position="360"/>
    </location>
</feature>
<feature type="compositionally biased region" description="Basic residues" evidence="1">
    <location>
        <begin position="121"/>
        <end position="130"/>
    </location>
</feature>
<evidence type="ECO:0000259" key="2">
    <source>
        <dbReference type="PROSITE" id="PS50191"/>
    </source>
</evidence>
<feature type="compositionally biased region" description="Gly residues" evidence="1">
    <location>
        <begin position="328"/>
        <end position="337"/>
    </location>
</feature>
<evidence type="ECO:0000313" key="3">
    <source>
        <dbReference type="EMBL" id="PHJ25537.1"/>
    </source>
</evidence>
<reference evidence="3 4" key="1">
    <citation type="journal article" date="2017" name="Int. J. Parasitol.">
        <title>The genome of the protozoan parasite Cystoisospora suis and a reverse vaccinology approach to identify vaccine candidates.</title>
        <authorList>
            <person name="Palmieri N."/>
            <person name="Shrestha A."/>
            <person name="Ruttkowski B."/>
            <person name="Beck T."/>
            <person name="Vogl C."/>
            <person name="Tomley F."/>
            <person name="Blake D.P."/>
            <person name="Joachim A."/>
        </authorList>
    </citation>
    <scope>NUCLEOTIDE SEQUENCE [LARGE SCALE GENOMIC DNA]</scope>
    <source>
        <strain evidence="3 4">Wien I</strain>
    </source>
</reference>
<feature type="compositionally biased region" description="Basic and acidic residues" evidence="1">
    <location>
        <begin position="703"/>
        <end position="712"/>
    </location>
</feature>
<dbReference type="RefSeq" id="XP_067927183.1">
    <property type="nucleotide sequence ID" value="XM_068060846.1"/>
</dbReference>
<dbReference type="CDD" id="cd00170">
    <property type="entry name" value="SEC14"/>
    <property type="match status" value="1"/>
</dbReference>
<feature type="region of interest" description="Disordered" evidence="1">
    <location>
        <begin position="121"/>
        <end position="363"/>
    </location>
</feature>
<dbReference type="PANTHER" id="PTHR46818:SF1">
    <property type="entry name" value="CHROMOSOME UNDETERMINED SCAFFOLD_125, WHOLE GENOME SHOTGUN SEQUENCE"/>
    <property type="match status" value="1"/>
</dbReference>
<dbReference type="EMBL" id="MIGC01000230">
    <property type="protein sequence ID" value="PHJ25537.1"/>
    <property type="molecule type" value="Genomic_DNA"/>
</dbReference>
<proteinExistence type="predicted"/>
<dbReference type="SMART" id="SM00516">
    <property type="entry name" value="SEC14"/>
    <property type="match status" value="1"/>
</dbReference>
<accession>A0A2C6LBN8</accession>
<feature type="compositionally biased region" description="Low complexity" evidence="1">
    <location>
        <begin position="236"/>
        <end position="252"/>
    </location>
</feature>
<feature type="region of interest" description="Disordered" evidence="1">
    <location>
        <begin position="439"/>
        <end position="500"/>
    </location>
</feature>
<dbReference type="GeneID" id="94424057"/>
<feature type="region of interest" description="Disordered" evidence="1">
    <location>
        <begin position="700"/>
        <end position="725"/>
    </location>
</feature>
<comment type="caution">
    <text evidence="3">The sequence shown here is derived from an EMBL/GenBank/DDBJ whole genome shotgun (WGS) entry which is preliminary data.</text>
</comment>
<dbReference type="PROSITE" id="PS50191">
    <property type="entry name" value="CRAL_TRIO"/>
    <property type="match status" value="1"/>
</dbReference>
<evidence type="ECO:0000313" key="4">
    <source>
        <dbReference type="Proteomes" id="UP000221165"/>
    </source>
</evidence>
<dbReference type="PANTHER" id="PTHR46818">
    <property type="entry name" value="DOMAIN-CONTAINING PROTEIN, PUTATIVE-RELATED"/>
    <property type="match status" value="1"/>
</dbReference>